<keyword evidence="2" id="KW-1185">Reference proteome</keyword>
<dbReference type="Gene3D" id="1.25.40.10">
    <property type="entry name" value="Tetratricopeptide repeat domain"/>
    <property type="match status" value="2"/>
</dbReference>
<evidence type="ECO:0000313" key="2">
    <source>
        <dbReference type="Proteomes" id="UP000198949"/>
    </source>
</evidence>
<name>A0A1G6XQY4_9ACTN</name>
<dbReference type="EMBL" id="FNAD01000007">
    <property type="protein sequence ID" value="SDD80163.1"/>
    <property type="molecule type" value="Genomic_DNA"/>
</dbReference>
<evidence type="ECO:0008006" key="3">
    <source>
        <dbReference type="Google" id="ProtNLM"/>
    </source>
</evidence>
<dbReference type="InterPro" id="IPR011990">
    <property type="entry name" value="TPR-like_helical_dom_sf"/>
</dbReference>
<dbReference type="AlphaFoldDB" id="A0A1G6XQY4"/>
<dbReference type="Proteomes" id="UP000198949">
    <property type="component" value="Unassembled WGS sequence"/>
</dbReference>
<evidence type="ECO:0000313" key="1">
    <source>
        <dbReference type="EMBL" id="SDD80163.1"/>
    </source>
</evidence>
<protein>
    <recommendedName>
        <fullName evidence="3">Tetratricopeptide repeat-containing protein</fullName>
    </recommendedName>
</protein>
<organism evidence="1 2">
    <name type="scientific">Glycomyces harbinensis</name>
    <dbReference type="NCBI Taxonomy" id="58114"/>
    <lineage>
        <taxon>Bacteria</taxon>
        <taxon>Bacillati</taxon>
        <taxon>Actinomycetota</taxon>
        <taxon>Actinomycetes</taxon>
        <taxon>Glycomycetales</taxon>
        <taxon>Glycomycetaceae</taxon>
        <taxon>Glycomyces</taxon>
    </lineage>
</organism>
<accession>A0A1G6XQY4</accession>
<dbReference type="STRING" id="58114.SAMN05216270_107282"/>
<dbReference type="OrthoDB" id="3206999at2"/>
<sequence length="585" mass="63556">MNRIRLVWRWALAPVAVLAGYAGVALAVRSSGIRGQRIAEWLQRNAVVRINRHASLFPELLSNLGITYEELSRRGFPELLTPAIAAHATAERCMPSGDPQRTTVLSNLGSALLERFERSGSDRDFKAATSALERAWFGCTEGHPDRAVIATNLAAAAALHPQAHNDLGAARECVRWCTLAVEELGSDDRSDVIVQVTWGKALLNIAELTGRSADLKAAVDRLDTAVSVAEAAGHEVSHARAAFASALRRTGRIDDLDRSIAQLRLALEATPLTHVHYRRDRTASLAVALAEQFQRTHEGDDIDTAISLLESLAAGEAETRQEVRHRANLSVALMERADSAAAKHGDLDRAIALLAELTAGDLDPSMAPWLWGAYADGLVDRGDETEQRNDFATARDAAAAAVRFAPHDSPAKARLLGTAGEVVLAEFRGSGRAEALDDAATFFARSLDVPSAGPRTRIRSALLLAHCAAIASDWERSIAAYDSGQRLIPLLLTPDLPPLDGMHLVKELAEASQDAMAASINLGRVDEGLVRFHLWRGLLLGRERRHREQWTRLEDKRPDLVGRLRVIAERLEATEADPLARRGSL</sequence>
<dbReference type="RefSeq" id="WP_143014899.1">
    <property type="nucleotide sequence ID" value="NZ_FNAD01000007.1"/>
</dbReference>
<proteinExistence type="predicted"/>
<reference evidence="2" key="1">
    <citation type="submission" date="2016-10" db="EMBL/GenBank/DDBJ databases">
        <authorList>
            <person name="Varghese N."/>
            <person name="Submissions S."/>
        </authorList>
    </citation>
    <scope>NUCLEOTIDE SEQUENCE [LARGE SCALE GENOMIC DNA]</scope>
    <source>
        <strain evidence="2">CGMCC 4.3516</strain>
    </source>
</reference>
<gene>
    <name evidence="1" type="ORF">SAMN05216270_107282</name>
</gene>